<dbReference type="InterPro" id="IPR025736">
    <property type="entry name" value="PucR_C-HTH_dom"/>
</dbReference>
<protein>
    <submittedName>
        <fullName evidence="3">Unannotated protein</fullName>
    </submittedName>
</protein>
<evidence type="ECO:0000313" key="3">
    <source>
        <dbReference type="EMBL" id="CAB4932466.1"/>
    </source>
</evidence>
<name>A0A6J7IP34_9ZZZZ</name>
<dbReference type="InterPro" id="IPR051448">
    <property type="entry name" value="CdaR-like_regulators"/>
</dbReference>
<gene>
    <name evidence="3" type="ORF">UFOPK3610_02005</name>
</gene>
<feature type="domain" description="RsbT co-antagonist protein RsbRD N-terminal" evidence="2">
    <location>
        <begin position="35"/>
        <end position="179"/>
    </location>
</feature>
<feature type="domain" description="PucR C-terminal helix-turn-helix" evidence="1">
    <location>
        <begin position="357"/>
        <end position="412"/>
    </location>
</feature>
<evidence type="ECO:0000259" key="1">
    <source>
        <dbReference type="Pfam" id="PF13556"/>
    </source>
</evidence>
<dbReference type="InterPro" id="IPR025751">
    <property type="entry name" value="RsbRD_N_dom"/>
</dbReference>
<dbReference type="Pfam" id="PF14361">
    <property type="entry name" value="RsbRD_N"/>
    <property type="match status" value="1"/>
</dbReference>
<accession>A0A6J7IP34</accession>
<dbReference type="Gene3D" id="1.10.10.2840">
    <property type="entry name" value="PucR C-terminal helix-turn-helix domain"/>
    <property type="match status" value="1"/>
</dbReference>
<organism evidence="3">
    <name type="scientific">freshwater metagenome</name>
    <dbReference type="NCBI Taxonomy" id="449393"/>
    <lineage>
        <taxon>unclassified sequences</taxon>
        <taxon>metagenomes</taxon>
        <taxon>ecological metagenomes</taxon>
    </lineage>
</organism>
<sequence>MTDFAGQSGYGLADREAAPPAWLHEVVAATPIDNMVDLIVELCSAQAFAAYSDDLEFCLKLRASVRENLETLKSVLCGATSLEGLTLTEPLKFASAQAHLGIPQTSMQKSYRVSFLTQWNEWTSALRDYITTQGISQEEATSALTWLTRVLFRYQDVVASLVAEAYSREGEALSRSRQHVQQRIVREILKSDENELTPSEVDTIGYLLDQSHVAVLLPNLAWGAANQILLGLRAVALPNHSLVYPMTLQSTVIWFGKRGGWKPETLRSIQDELQRLGMPASVSGSNDGFKGFKQCYDEVRQVERVRVGLNAVTETKVLCYEDVALEILLLRDQQRAIRFVQSELGPLSNDTVEAERLRETLEASFKCGSHVATAEYLQLHEHTVRNRLHKAEELLGRSLLDRRIEIQVALRIRKLVVKRK</sequence>
<reference evidence="3" key="1">
    <citation type="submission" date="2020-05" db="EMBL/GenBank/DDBJ databases">
        <authorList>
            <person name="Chiriac C."/>
            <person name="Salcher M."/>
            <person name="Ghai R."/>
            <person name="Kavagutti S V."/>
        </authorList>
    </citation>
    <scope>NUCLEOTIDE SEQUENCE</scope>
</reference>
<proteinExistence type="predicted"/>
<dbReference type="InterPro" id="IPR042070">
    <property type="entry name" value="PucR_C-HTH_sf"/>
</dbReference>
<dbReference type="EMBL" id="CAFBMR010000154">
    <property type="protein sequence ID" value="CAB4932466.1"/>
    <property type="molecule type" value="Genomic_DNA"/>
</dbReference>
<dbReference type="PANTHER" id="PTHR33744:SF1">
    <property type="entry name" value="DNA-BINDING TRANSCRIPTIONAL ACTIVATOR ADER"/>
    <property type="match status" value="1"/>
</dbReference>
<dbReference type="PANTHER" id="PTHR33744">
    <property type="entry name" value="CARBOHYDRATE DIACID REGULATOR"/>
    <property type="match status" value="1"/>
</dbReference>
<dbReference type="AlphaFoldDB" id="A0A6J7IP34"/>
<evidence type="ECO:0000259" key="2">
    <source>
        <dbReference type="Pfam" id="PF14361"/>
    </source>
</evidence>
<dbReference type="Pfam" id="PF13556">
    <property type="entry name" value="HTH_30"/>
    <property type="match status" value="1"/>
</dbReference>